<feature type="non-terminal residue" evidence="1">
    <location>
        <position position="1"/>
    </location>
</feature>
<protein>
    <submittedName>
        <fullName evidence="1">Uncharacterized protein</fullName>
    </submittedName>
</protein>
<name>A0A371GT99_MUCPR</name>
<dbReference type="Proteomes" id="UP000257109">
    <property type="component" value="Unassembled WGS sequence"/>
</dbReference>
<comment type="caution">
    <text evidence="1">The sequence shown here is derived from an EMBL/GenBank/DDBJ whole genome shotgun (WGS) entry which is preliminary data.</text>
</comment>
<gene>
    <name evidence="1" type="ORF">CR513_23922</name>
</gene>
<proteinExistence type="predicted"/>
<keyword evidence="2" id="KW-1185">Reference proteome</keyword>
<reference evidence="1" key="1">
    <citation type="submission" date="2018-05" db="EMBL/GenBank/DDBJ databases">
        <title>Draft genome of Mucuna pruriens seed.</title>
        <authorList>
            <person name="Nnadi N.E."/>
            <person name="Vos R."/>
            <person name="Hasami M.H."/>
            <person name="Devisetty U.K."/>
            <person name="Aguiy J.C."/>
        </authorList>
    </citation>
    <scope>NUCLEOTIDE SEQUENCE [LARGE SCALE GENOMIC DNA]</scope>
    <source>
        <strain evidence="1">JCA_2017</strain>
    </source>
</reference>
<dbReference type="OrthoDB" id="778454at2759"/>
<organism evidence="1 2">
    <name type="scientific">Mucuna pruriens</name>
    <name type="common">Velvet bean</name>
    <name type="synonym">Dolichos pruriens</name>
    <dbReference type="NCBI Taxonomy" id="157652"/>
    <lineage>
        <taxon>Eukaryota</taxon>
        <taxon>Viridiplantae</taxon>
        <taxon>Streptophyta</taxon>
        <taxon>Embryophyta</taxon>
        <taxon>Tracheophyta</taxon>
        <taxon>Spermatophyta</taxon>
        <taxon>Magnoliopsida</taxon>
        <taxon>eudicotyledons</taxon>
        <taxon>Gunneridae</taxon>
        <taxon>Pentapetalae</taxon>
        <taxon>rosids</taxon>
        <taxon>fabids</taxon>
        <taxon>Fabales</taxon>
        <taxon>Fabaceae</taxon>
        <taxon>Papilionoideae</taxon>
        <taxon>50 kb inversion clade</taxon>
        <taxon>NPAAA clade</taxon>
        <taxon>indigoferoid/millettioid clade</taxon>
        <taxon>Phaseoleae</taxon>
        <taxon>Mucuna</taxon>
    </lineage>
</organism>
<evidence type="ECO:0000313" key="1">
    <source>
        <dbReference type="EMBL" id="RDX93772.1"/>
    </source>
</evidence>
<sequence>MDRSMIDVASGGALMDKTPTAARHLISNMASNTQQFRIRGPSQTRMVNEIGAASNQRLENQLTELTSLVRQLVVGQHQPAMAAKVCGICTSMEHPTDMCSTLQEIELDQTENVEAIATREIAISTRTESGVIRSSIIRIHTEYLSKASKLSATDSAISSTTFPTATKESAHPRHLSISGRLDEAACNQQPGVPTIYELQQYAVLVEHDRHHPRPQNANWTSVGSSNLPSQTILNPRGNTSVVTLRSGKELPQPTLQQLPRSVEADSEPIANLQSRPDIAVPLPFPSRTISARKPESNEELLKMFRKVEINILLLDAII</sequence>
<evidence type="ECO:0000313" key="2">
    <source>
        <dbReference type="Proteomes" id="UP000257109"/>
    </source>
</evidence>
<dbReference type="EMBL" id="QJKJ01004533">
    <property type="protein sequence ID" value="RDX93772.1"/>
    <property type="molecule type" value="Genomic_DNA"/>
</dbReference>
<accession>A0A371GT99</accession>
<dbReference type="AlphaFoldDB" id="A0A371GT99"/>